<accession>A0A2H0N4B1</accession>
<dbReference type="Proteomes" id="UP000229782">
    <property type="component" value="Unassembled WGS sequence"/>
</dbReference>
<evidence type="ECO:0000313" key="2">
    <source>
        <dbReference type="Proteomes" id="UP000229782"/>
    </source>
</evidence>
<proteinExistence type="predicted"/>
<organism evidence="1 2">
    <name type="scientific">Candidatus Magasanikbacteria bacterium CG11_big_fil_rev_8_21_14_0_20_43_7</name>
    <dbReference type="NCBI Taxonomy" id="1974654"/>
    <lineage>
        <taxon>Bacteria</taxon>
        <taxon>Candidatus Magasanikiibacteriota</taxon>
    </lineage>
</organism>
<gene>
    <name evidence="1" type="ORF">COV60_02920</name>
</gene>
<dbReference type="EMBL" id="PCWM01000069">
    <property type="protein sequence ID" value="PIR02946.1"/>
    <property type="molecule type" value="Genomic_DNA"/>
</dbReference>
<comment type="caution">
    <text evidence="1">The sequence shown here is derived from an EMBL/GenBank/DDBJ whole genome shotgun (WGS) entry which is preliminary data.</text>
</comment>
<reference evidence="1 2" key="1">
    <citation type="submission" date="2017-09" db="EMBL/GenBank/DDBJ databases">
        <title>Depth-based differentiation of microbial function through sediment-hosted aquifers and enrichment of novel symbionts in the deep terrestrial subsurface.</title>
        <authorList>
            <person name="Probst A.J."/>
            <person name="Ladd B."/>
            <person name="Jarett J.K."/>
            <person name="Geller-Mcgrath D.E."/>
            <person name="Sieber C.M."/>
            <person name="Emerson J.B."/>
            <person name="Anantharaman K."/>
            <person name="Thomas B.C."/>
            <person name="Malmstrom R."/>
            <person name="Stieglmeier M."/>
            <person name="Klingl A."/>
            <person name="Woyke T."/>
            <person name="Ryan C.M."/>
            <person name="Banfield J.F."/>
        </authorList>
    </citation>
    <scope>NUCLEOTIDE SEQUENCE [LARGE SCALE GENOMIC DNA]</scope>
    <source>
        <strain evidence="1">CG11_big_fil_rev_8_21_14_0_20_43_7</strain>
    </source>
</reference>
<name>A0A2H0N4B1_9BACT</name>
<sequence>MNTQIIFNIDKKLKEKAMTKAKHEGIPLAAVLKFATKAFVSGDLKVGLIGSETFNTQTAREVANALKDIFQDKNLSPGFTSAKDAIKFLKA</sequence>
<evidence type="ECO:0000313" key="1">
    <source>
        <dbReference type="EMBL" id="PIR02946.1"/>
    </source>
</evidence>
<dbReference type="AlphaFoldDB" id="A0A2H0N4B1"/>
<protein>
    <submittedName>
        <fullName evidence="1">Uncharacterized protein</fullName>
    </submittedName>
</protein>